<reference evidence="1 2" key="1">
    <citation type="submission" date="2014-04" db="EMBL/GenBank/DDBJ databases">
        <authorList>
            <consortium name="DOE Joint Genome Institute"/>
            <person name="Kuo A."/>
            <person name="Ruytinx J."/>
            <person name="Rineau F."/>
            <person name="Colpaert J."/>
            <person name="Kohler A."/>
            <person name="Nagy L.G."/>
            <person name="Floudas D."/>
            <person name="Copeland A."/>
            <person name="Barry K.W."/>
            <person name="Cichocki N."/>
            <person name="Veneault-Fourrey C."/>
            <person name="LaButti K."/>
            <person name="Lindquist E.A."/>
            <person name="Lipzen A."/>
            <person name="Lundell T."/>
            <person name="Morin E."/>
            <person name="Murat C."/>
            <person name="Sun H."/>
            <person name="Tunlid A."/>
            <person name="Henrissat B."/>
            <person name="Grigoriev I.V."/>
            <person name="Hibbett D.S."/>
            <person name="Martin F."/>
            <person name="Nordberg H.P."/>
            <person name="Cantor M.N."/>
            <person name="Hua S.X."/>
        </authorList>
    </citation>
    <scope>NUCLEOTIDE SEQUENCE [LARGE SCALE GENOMIC DNA]</scope>
    <source>
        <strain evidence="1 2">UH-Slu-Lm8-n1</strain>
    </source>
</reference>
<sequence>MCTCSVSKHKRGEDLRNNASISGECDGELVKEGLCVIRGMTPRTMNSSFSIQSSSSTYWHRGHL</sequence>
<reference evidence="2" key="2">
    <citation type="submission" date="2015-01" db="EMBL/GenBank/DDBJ databases">
        <title>Evolutionary Origins and Diversification of the Mycorrhizal Mutualists.</title>
        <authorList>
            <consortium name="DOE Joint Genome Institute"/>
            <consortium name="Mycorrhizal Genomics Consortium"/>
            <person name="Kohler A."/>
            <person name="Kuo A."/>
            <person name="Nagy L.G."/>
            <person name="Floudas D."/>
            <person name="Copeland A."/>
            <person name="Barry K.W."/>
            <person name="Cichocki N."/>
            <person name="Veneault-Fourrey C."/>
            <person name="LaButti K."/>
            <person name="Lindquist E.A."/>
            <person name="Lipzen A."/>
            <person name="Lundell T."/>
            <person name="Morin E."/>
            <person name="Murat C."/>
            <person name="Riley R."/>
            <person name="Ohm R."/>
            <person name="Sun H."/>
            <person name="Tunlid A."/>
            <person name="Henrissat B."/>
            <person name="Grigoriev I.V."/>
            <person name="Hibbett D.S."/>
            <person name="Martin F."/>
        </authorList>
    </citation>
    <scope>NUCLEOTIDE SEQUENCE [LARGE SCALE GENOMIC DNA]</scope>
    <source>
        <strain evidence="2">UH-Slu-Lm8-n1</strain>
    </source>
</reference>
<dbReference type="InParanoid" id="A0A0D0AVA6"/>
<name>A0A0D0AVA6_9AGAM</name>
<evidence type="ECO:0000313" key="2">
    <source>
        <dbReference type="Proteomes" id="UP000054485"/>
    </source>
</evidence>
<dbReference type="EMBL" id="KN835585">
    <property type="protein sequence ID" value="KIK35823.1"/>
    <property type="molecule type" value="Genomic_DNA"/>
</dbReference>
<dbReference type="HOGENOM" id="CLU_2869166_0_0_1"/>
<dbReference type="AlphaFoldDB" id="A0A0D0AVA6"/>
<evidence type="ECO:0000313" key="1">
    <source>
        <dbReference type="EMBL" id="KIK35823.1"/>
    </source>
</evidence>
<organism evidence="1 2">
    <name type="scientific">Suillus luteus UH-Slu-Lm8-n1</name>
    <dbReference type="NCBI Taxonomy" id="930992"/>
    <lineage>
        <taxon>Eukaryota</taxon>
        <taxon>Fungi</taxon>
        <taxon>Dikarya</taxon>
        <taxon>Basidiomycota</taxon>
        <taxon>Agaricomycotina</taxon>
        <taxon>Agaricomycetes</taxon>
        <taxon>Agaricomycetidae</taxon>
        <taxon>Boletales</taxon>
        <taxon>Suillineae</taxon>
        <taxon>Suillaceae</taxon>
        <taxon>Suillus</taxon>
    </lineage>
</organism>
<proteinExistence type="predicted"/>
<accession>A0A0D0AVA6</accession>
<gene>
    <name evidence="1" type="ORF">CY34DRAFT_811853</name>
</gene>
<protein>
    <submittedName>
        <fullName evidence="1">Uncharacterized protein</fullName>
    </submittedName>
</protein>
<keyword evidence="2" id="KW-1185">Reference proteome</keyword>
<dbReference type="Proteomes" id="UP000054485">
    <property type="component" value="Unassembled WGS sequence"/>
</dbReference>